<protein>
    <recommendedName>
        <fullName evidence="7">ATP synthase epsilon chain</fullName>
    </recommendedName>
    <alternativeName>
        <fullName evidence="7">ATP synthase F1 sector epsilon subunit</fullName>
    </alternativeName>
    <alternativeName>
        <fullName evidence="7">F-ATPase epsilon subunit</fullName>
    </alternativeName>
</protein>
<dbReference type="HOGENOM" id="CLU_1990177_0_0_14"/>
<comment type="function">
    <text evidence="7">Produces ATP from ADP in the presence of a proton gradient across the membrane.</text>
</comment>
<dbReference type="GO" id="GO:0005886">
    <property type="term" value="C:plasma membrane"/>
    <property type="evidence" value="ECO:0007669"/>
    <property type="project" value="UniProtKB-SubCell"/>
</dbReference>
<evidence type="ECO:0000256" key="2">
    <source>
        <dbReference type="ARBA" id="ARBA00005712"/>
    </source>
</evidence>
<keyword evidence="7" id="KW-0375">Hydrogen ion transport</keyword>
<keyword evidence="4 7" id="KW-0406">Ion transport</keyword>
<keyword evidence="5 7" id="KW-0472">Membrane</keyword>
<dbReference type="Proteomes" id="UP000031641">
    <property type="component" value="Chromosome"/>
</dbReference>
<evidence type="ECO:0000256" key="4">
    <source>
        <dbReference type="ARBA" id="ARBA00023065"/>
    </source>
</evidence>
<reference evidence="10" key="1">
    <citation type="journal article" date="2014" name="Genome Announc.">
        <title>Complete Genome Sequence of Mycoplasma canadense Strain HAZ 360_1 from Bovine Mastitic Milk in Japan.</title>
        <authorList>
            <person name="Hata E."/>
        </authorList>
    </citation>
    <scope>NUCLEOTIDE SEQUENCE [LARGE SCALE GENOMIC DNA]</scope>
    <source>
        <strain evidence="10">HAZ360_1</strain>
    </source>
</reference>
<dbReference type="GO" id="GO:0005524">
    <property type="term" value="F:ATP binding"/>
    <property type="evidence" value="ECO:0007669"/>
    <property type="project" value="UniProtKB-UniRule"/>
</dbReference>
<sequence>MNNKLIDVVITTHDGVYYQSQASIVTFTTTEGQIGLMKEAIPFLAALIPSQIYVKNKDNIIEIFYIDRGIVEFKNNLLSIIVNNIDIKPFDLHAKFYKQKQTKYTVIEEIFLKKKLAEQKK</sequence>
<comment type="subunit">
    <text evidence="7">F-type ATPases have 2 components, CF(1) - the catalytic core - and CF(0) - the membrane proton channel. CF(1) has five subunits: alpha(3), beta(3), gamma(1), delta(1), epsilon(1). CF(0) has three main subunits: a, b and c.</text>
</comment>
<organism evidence="9 10">
    <name type="scientific">Metamycoplasma canadense</name>
    <dbReference type="NCBI Taxonomy" id="29554"/>
    <lineage>
        <taxon>Bacteria</taxon>
        <taxon>Bacillati</taxon>
        <taxon>Mycoplasmatota</taxon>
        <taxon>Mycoplasmoidales</taxon>
        <taxon>Metamycoplasmataceae</taxon>
        <taxon>Metamycoplasma</taxon>
    </lineage>
</organism>
<evidence type="ECO:0000259" key="8">
    <source>
        <dbReference type="Pfam" id="PF02823"/>
    </source>
</evidence>
<dbReference type="GO" id="GO:0012505">
    <property type="term" value="C:endomembrane system"/>
    <property type="evidence" value="ECO:0007669"/>
    <property type="project" value="UniProtKB-SubCell"/>
</dbReference>
<dbReference type="GO" id="GO:0045259">
    <property type="term" value="C:proton-transporting ATP synthase complex"/>
    <property type="evidence" value="ECO:0007669"/>
    <property type="project" value="UniProtKB-KW"/>
</dbReference>
<dbReference type="KEGG" id="mcan:MCAN360_0595"/>
<dbReference type="InterPro" id="IPR036771">
    <property type="entry name" value="ATPsynth_dsu/esu_N"/>
</dbReference>
<keyword evidence="6 7" id="KW-0139">CF(1)</keyword>
<dbReference type="InterPro" id="IPR001469">
    <property type="entry name" value="ATP_synth_F1_dsu/esu"/>
</dbReference>
<keyword evidence="10" id="KW-1185">Reference proteome</keyword>
<evidence type="ECO:0000256" key="6">
    <source>
        <dbReference type="ARBA" id="ARBA00023196"/>
    </source>
</evidence>
<evidence type="ECO:0000256" key="3">
    <source>
        <dbReference type="ARBA" id="ARBA00022448"/>
    </source>
</evidence>
<dbReference type="RefSeq" id="WP_045434030.1">
    <property type="nucleotide sequence ID" value="NZ_AP014631.1"/>
</dbReference>
<accession>A0A077LC49</accession>
<evidence type="ECO:0000313" key="9">
    <source>
        <dbReference type="EMBL" id="BAP39684.1"/>
    </source>
</evidence>
<dbReference type="GO" id="GO:0046933">
    <property type="term" value="F:proton-transporting ATP synthase activity, rotational mechanism"/>
    <property type="evidence" value="ECO:0007669"/>
    <property type="project" value="UniProtKB-UniRule"/>
</dbReference>
<dbReference type="STRING" id="29554.MCAN360_0595"/>
<keyword evidence="7" id="KW-1003">Cell membrane</keyword>
<dbReference type="EMBL" id="AP014631">
    <property type="protein sequence ID" value="BAP39684.1"/>
    <property type="molecule type" value="Genomic_DNA"/>
</dbReference>
<evidence type="ECO:0000313" key="10">
    <source>
        <dbReference type="Proteomes" id="UP000031641"/>
    </source>
</evidence>
<proteinExistence type="inferred from homology"/>
<comment type="subcellular location">
    <subcellularLocation>
        <location evidence="7">Cell membrane</location>
        <topology evidence="7">Peripheral membrane protein</topology>
    </subcellularLocation>
    <subcellularLocation>
        <location evidence="1">Endomembrane system</location>
        <topology evidence="1">Peripheral membrane protein</topology>
    </subcellularLocation>
</comment>
<evidence type="ECO:0000256" key="5">
    <source>
        <dbReference type="ARBA" id="ARBA00023136"/>
    </source>
</evidence>
<feature type="domain" description="ATP synthase F1 complex delta/epsilon subunit N-terminal" evidence="8">
    <location>
        <begin position="8"/>
        <end position="84"/>
    </location>
</feature>
<dbReference type="InterPro" id="IPR020546">
    <property type="entry name" value="ATP_synth_F1_dsu/esu_N"/>
</dbReference>
<dbReference type="OrthoDB" id="389606at2"/>
<dbReference type="SUPFAM" id="SSF51344">
    <property type="entry name" value="Epsilon subunit of F1F0-ATP synthase N-terminal domain"/>
    <property type="match status" value="1"/>
</dbReference>
<dbReference type="Gene3D" id="2.60.15.10">
    <property type="entry name" value="F0F1 ATP synthase delta/epsilon subunit, N-terminal"/>
    <property type="match status" value="1"/>
</dbReference>
<name>A0A077LC49_9BACT</name>
<evidence type="ECO:0000256" key="1">
    <source>
        <dbReference type="ARBA" id="ARBA00004184"/>
    </source>
</evidence>
<keyword evidence="7" id="KW-0066">ATP synthesis</keyword>
<dbReference type="Pfam" id="PF02823">
    <property type="entry name" value="ATP-synt_DE_N"/>
    <property type="match status" value="1"/>
</dbReference>
<comment type="similarity">
    <text evidence="2 7">Belongs to the ATPase epsilon chain family.</text>
</comment>
<dbReference type="AlphaFoldDB" id="A0A077LC49"/>
<evidence type="ECO:0000256" key="7">
    <source>
        <dbReference type="HAMAP-Rule" id="MF_00530"/>
    </source>
</evidence>
<gene>
    <name evidence="7 9" type="primary">atpC</name>
    <name evidence="9" type="ORF">MCAN360_0595</name>
</gene>
<dbReference type="HAMAP" id="MF_00530">
    <property type="entry name" value="ATP_synth_epsil_bac"/>
    <property type="match status" value="1"/>
</dbReference>
<keyword evidence="3 7" id="KW-0813">Transport</keyword>